<dbReference type="GO" id="GO:0006260">
    <property type="term" value="P:DNA replication"/>
    <property type="evidence" value="ECO:0007669"/>
    <property type="project" value="UniProtKB-KW"/>
</dbReference>
<dbReference type="Gene3D" id="1.10.860.10">
    <property type="entry name" value="DNAb Helicase, Chain A"/>
    <property type="match status" value="1"/>
</dbReference>
<dbReference type="HOGENOM" id="CLU_365520_0_0_3"/>
<dbReference type="GO" id="GO:0005829">
    <property type="term" value="C:cytosol"/>
    <property type="evidence" value="ECO:0007669"/>
    <property type="project" value="TreeGrafter"/>
</dbReference>
<dbReference type="Proteomes" id="UP000008206">
    <property type="component" value="Chromosome"/>
</dbReference>
<protein>
    <submittedName>
        <fullName evidence="6">DnaB domain protein helicase domain protein</fullName>
    </submittedName>
</protein>
<evidence type="ECO:0000256" key="3">
    <source>
        <dbReference type="SAM" id="Coils"/>
    </source>
</evidence>
<dbReference type="PANTHER" id="PTHR30153">
    <property type="entry name" value="REPLICATIVE DNA HELICASE DNAB"/>
    <property type="match status" value="1"/>
</dbReference>
<keyword evidence="6" id="KW-0067">ATP-binding</keyword>
<keyword evidence="3" id="KW-0175">Coiled coil</keyword>
<dbReference type="SUPFAM" id="SSF48024">
    <property type="entry name" value="N-terminal domain of DnaB helicase"/>
    <property type="match status" value="1"/>
</dbReference>
<dbReference type="AlphaFoldDB" id="E0UAF8"/>
<dbReference type="eggNOG" id="COG0305">
    <property type="taxonomic scope" value="Bacteria"/>
</dbReference>
<keyword evidence="7" id="KW-1185">Reference proteome</keyword>
<dbReference type="PANTHER" id="PTHR30153:SF2">
    <property type="entry name" value="REPLICATIVE DNA HELICASE"/>
    <property type="match status" value="1"/>
</dbReference>
<accession>E0UAF8</accession>
<dbReference type="InterPro" id="IPR016136">
    <property type="entry name" value="DNA_helicase_N/primase_C"/>
</dbReference>
<feature type="domain" description="DNA helicase DnaB-like N-terminal" evidence="5">
    <location>
        <begin position="16"/>
        <end position="113"/>
    </location>
</feature>
<dbReference type="GO" id="GO:0003677">
    <property type="term" value="F:DNA binding"/>
    <property type="evidence" value="ECO:0007669"/>
    <property type="project" value="UniProtKB-KW"/>
</dbReference>
<reference evidence="7" key="1">
    <citation type="journal article" date="2011" name="MBio">
        <title>Novel metabolic attributes of the genus Cyanothece, comprising a group of unicellular nitrogen-fixing Cyanobacteria.</title>
        <authorList>
            <person name="Bandyopadhyay A."/>
            <person name="Elvitigala T."/>
            <person name="Welsh E."/>
            <person name="Stockel J."/>
            <person name="Liberton M."/>
            <person name="Min H."/>
            <person name="Sherman L.A."/>
            <person name="Pakrasi H.B."/>
        </authorList>
    </citation>
    <scope>NUCLEOTIDE SEQUENCE [LARGE SCALE GENOMIC DNA]</scope>
    <source>
        <strain evidence="7">PCC 7822</strain>
    </source>
</reference>
<gene>
    <name evidence="6" type="ordered locus">Cyan7822_0663</name>
</gene>
<dbReference type="EMBL" id="CP002198">
    <property type="protein sequence ID" value="ADN12699.1"/>
    <property type="molecule type" value="Genomic_DNA"/>
</dbReference>
<evidence type="ECO:0000259" key="5">
    <source>
        <dbReference type="Pfam" id="PF00772"/>
    </source>
</evidence>
<feature type="compositionally biased region" description="Basic and acidic residues" evidence="4">
    <location>
        <begin position="685"/>
        <end position="708"/>
    </location>
</feature>
<evidence type="ECO:0000313" key="6">
    <source>
        <dbReference type="EMBL" id="ADN12699.1"/>
    </source>
</evidence>
<proteinExistence type="predicted"/>
<dbReference type="Pfam" id="PF00772">
    <property type="entry name" value="DnaB"/>
    <property type="match status" value="1"/>
</dbReference>
<dbReference type="KEGG" id="cyj:Cyan7822_0663"/>
<dbReference type="InterPro" id="IPR007693">
    <property type="entry name" value="DNA_helicase_DnaB-like_N"/>
</dbReference>
<evidence type="ECO:0000313" key="7">
    <source>
        <dbReference type="Proteomes" id="UP000008206"/>
    </source>
</evidence>
<keyword evidence="6" id="KW-0547">Nucleotide-binding</keyword>
<dbReference type="STRING" id="497965.Cyan7822_0663"/>
<evidence type="ECO:0000256" key="2">
    <source>
        <dbReference type="ARBA" id="ARBA00023125"/>
    </source>
</evidence>
<organism evidence="6 7">
    <name type="scientific">Gloeothece verrucosa (strain PCC 7822)</name>
    <name type="common">Cyanothece sp. (strain PCC 7822)</name>
    <dbReference type="NCBI Taxonomy" id="497965"/>
    <lineage>
        <taxon>Bacteria</taxon>
        <taxon>Bacillati</taxon>
        <taxon>Cyanobacteriota</taxon>
        <taxon>Cyanophyceae</taxon>
        <taxon>Oscillatoriophycideae</taxon>
        <taxon>Chroococcales</taxon>
        <taxon>Aphanothecaceae</taxon>
        <taxon>Gloeothece</taxon>
        <taxon>Gloeothece verrucosa</taxon>
    </lineage>
</organism>
<dbReference type="OrthoDB" id="460004at2"/>
<dbReference type="InterPro" id="IPR025048">
    <property type="entry name" value="DUF3987"/>
</dbReference>
<dbReference type="InterPro" id="IPR036185">
    <property type="entry name" value="DNA_heli_DnaB-like_N_sf"/>
</dbReference>
<sequence length="763" mass="86068">MIAQLKTQDDEYQYMANLEAEELILGGILFDPHAIGKVANLLKPEHFYAQGHATIYELALELHRKGSKTDLMLMQEALESKKVLEKIGGQNRLLQLIERTASAANIKGYAGILITHYERRRLRDLAHEFLEEVKDRQNNPFQLQQDLITKITALNHLTPGESETKFLYEQIKQILQCADLTETEIQIKLEELRKKERIGSWEWRKEYLEPIKKELGDIEEKDSIEEETDKILSAQEMSLVLRQILPECLATPVLKLAGWLNLKPECYLTALLCGVSGLHFPKTKLIINEALDFSVTPNLYGGIVAPSSQKKSPLIKAMIVKPLRELQNRAREVYNRELEEYQQLINKYERMKKNDKENLLEEFPDGEPKKPHPKIYYFTNATSEAIINQFDKHPEQSLLYLKDELAGVFSGMNAYRGGKGSDEQDFLSQYDGAGEVRLRKSSESGVVDLECVPLSIFGGIQPKVLHNLLGNGEDDNGKWARFIFVQQPLTASVMSEDGGAIDLNPLLVELYEQIAGFPVMTYRLSRDAFRAYCKAYNEYEQRKISIHTSTPMRHVWGKAEGLVGKLALNLHCIEYAMKGEVPPESIGAHTINSAIALANFYAAQIESIYGGLGESLPSNLAKVIELCKRNNSEAITARDVYHSLSTSIKKSVSCEEIRGWFARLAEMGKGIIEGVGKGLKFKIPAHNDHNNHNDHKPINSSPEPKEPPENQNVGNVGNVGNVVELKPVKQPKFEIGDEVSWTTKKGAMERGIIKGFSQEKPYI</sequence>
<dbReference type="GO" id="GO:0005524">
    <property type="term" value="F:ATP binding"/>
    <property type="evidence" value="ECO:0007669"/>
    <property type="project" value="InterPro"/>
</dbReference>
<dbReference type="GO" id="GO:0003678">
    <property type="term" value="F:DNA helicase activity"/>
    <property type="evidence" value="ECO:0007669"/>
    <property type="project" value="InterPro"/>
</dbReference>
<evidence type="ECO:0000256" key="4">
    <source>
        <dbReference type="SAM" id="MobiDB-lite"/>
    </source>
</evidence>
<keyword evidence="2" id="KW-0238">DNA-binding</keyword>
<dbReference type="Pfam" id="PF13148">
    <property type="entry name" value="DUF3987"/>
    <property type="match status" value="1"/>
</dbReference>
<dbReference type="RefSeq" id="WP_013320809.1">
    <property type="nucleotide sequence ID" value="NC_014501.1"/>
</dbReference>
<feature type="compositionally biased region" description="Low complexity" evidence="4">
    <location>
        <begin position="709"/>
        <end position="718"/>
    </location>
</feature>
<name>E0UAF8_GLOV7</name>
<feature type="region of interest" description="Disordered" evidence="4">
    <location>
        <begin position="683"/>
        <end position="718"/>
    </location>
</feature>
<feature type="coiled-coil region" evidence="3">
    <location>
        <begin position="324"/>
        <end position="358"/>
    </location>
</feature>
<keyword evidence="6" id="KW-0347">Helicase</keyword>
<evidence type="ECO:0000256" key="1">
    <source>
        <dbReference type="ARBA" id="ARBA00022705"/>
    </source>
</evidence>
<keyword evidence="1" id="KW-0235">DNA replication</keyword>
<keyword evidence="6" id="KW-0378">Hydrolase</keyword>